<dbReference type="InterPro" id="IPR036396">
    <property type="entry name" value="Cyt_P450_sf"/>
</dbReference>
<feature type="region of interest" description="Disordered" evidence="3">
    <location>
        <begin position="1"/>
        <end position="22"/>
    </location>
</feature>
<evidence type="ECO:0000256" key="3">
    <source>
        <dbReference type="SAM" id="MobiDB-lite"/>
    </source>
</evidence>
<dbReference type="InterPro" id="IPR002397">
    <property type="entry name" value="Cyt_P450_B"/>
</dbReference>
<sequence>MSTPSHRRANHPNEPPPTSTCPLTTFTNGAWRIRSVHTARHILRARHHTTQAGFTAEKIPHIHTKHRPILISDGPLHDEQRRQVARFFAPTVVATYQPLMARTAEAALNPTQHRGHIHLDELALHYAVEVTAHIVGLTHDRPGETDTQRHQRITAMSHRLTTFFNQPPFDITRKDLGRTHKQWLQAARNGLKPIIQFWWHDVRPALQQRRRNPSDDVMSHLLAHNATTTDILIEAITYGTAGMVTTREFICMAAWHLLTNHDLRTHYLTSDQPARLATLAEIIRLEPVVGHIWRRATTDITPNPTTCIKAGQLIDINIRSANTDPSAVGENPHHLHPGRTTSPGIDATGLAFGDGAHACPGKTLALLETDELLTRLLALKPHLHAPPTITWDELVAGYQIRNMHLLTQKPPHPNPSPHRHARAT</sequence>
<dbReference type="SUPFAM" id="SSF48264">
    <property type="entry name" value="Cytochrome P450"/>
    <property type="match status" value="1"/>
</dbReference>
<dbReference type="PROSITE" id="PS00086">
    <property type="entry name" value="CYTOCHROME_P450"/>
    <property type="match status" value="1"/>
</dbReference>
<evidence type="ECO:0000313" key="4">
    <source>
        <dbReference type="EMBL" id="STD03262.1"/>
    </source>
</evidence>
<dbReference type="InterPro" id="IPR001128">
    <property type="entry name" value="Cyt_P450"/>
</dbReference>
<dbReference type="PANTHER" id="PTHR46696">
    <property type="entry name" value="P450, PUTATIVE (EUROFUNG)-RELATED"/>
    <property type="match status" value="1"/>
</dbReference>
<dbReference type="CDD" id="cd00302">
    <property type="entry name" value="cytochrome_P450"/>
    <property type="match status" value="1"/>
</dbReference>
<evidence type="ECO:0000313" key="5">
    <source>
        <dbReference type="Proteomes" id="UP000254118"/>
    </source>
</evidence>
<dbReference type="RefSeq" id="WP_115029042.1">
    <property type="nucleotide sequence ID" value="NZ_UFYA01000001.1"/>
</dbReference>
<dbReference type="GO" id="GO:0016705">
    <property type="term" value="F:oxidoreductase activity, acting on paired donors, with incorporation or reduction of molecular oxygen"/>
    <property type="evidence" value="ECO:0007669"/>
    <property type="project" value="InterPro"/>
</dbReference>
<keyword evidence="2" id="KW-0479">Metal-binding</keyword>
<dbReference type="EC" id="1.14.-.-" evidence="4"/>
<keyword evidence="2" id="KW-0503">Monooxygenase</keyword>
<organism evidence="4 5">
    <name type="scientific">Dermatophilus congolensis</name>
    <dbReference type="NCBI Taxonomy" id="1863"/>
    <lineage>
        <taxon>Bacteria</taxon>
        <taxon>Bacillati</taxon>
        <taxon>Actinomycetota</taxon>
        <taxon>Actinomycetes</taxon>
        <taxon>Micrococcales</taxon>
        <taxon>Dermatophilaceae</taxon>
        <taxon>Dermatophilus</taxon>
    </lineage>
</organism>
<dbReference type="Gene3D" id="1.10.630.10">
    <property type="entry name" value="Cytochrome P450"/>
    <property type="match status" value="1"/>
</dbReference>
<protein>
    <submittedName>
        <fullName evidence="4">Biotin biosynthesis cytochrome P450</fullName>
        <ecNumber evidence="4">1.14.-.-</ecNumber>
    </submittedName>
</protein>
<comment type="caution">
    <text evidence="4">The sequence shown here is derived from an EMBL/GenBank/DDBJ whole genome shotgun (WGS) entry which is preliminary data.</text>
</comment>
<proteinExistence type="inferred from homology"/>
<dbReference type="InterPro" id="IPR017972">
    <property type="entry name" value="Cyt_P450_CS"/>
</dbReference>
<dbReference type="AlphaFoldDB" id="A0AA46GZF0"/>
<evidence type="ECO:0000256" key="1">
    <source>
        <dbReference type="ARBA" id="ARBA00010617"/>
    </source>
</evidence>
<keyword evidence="2" id="KW-0408">Iron</keyword>
<dbReference type="PRINTS" id="PR00359">
    <property type="entry name" value="BP450"/>
</dbReference>
<dbReference type="GO" id="GO:0005506">
    <property type="term" value="F:iron ion binding"/>
    <property type="evidence" value="ECO:0007669"/>
    <property type="project" value="InterPro"/>
</dbReference>
<accession>A0AA46GZF0</accession>
<comment type="similarity">
    <text evidence="1 2">Belongs to the cytochrome P450 family.</text>
</comment>
<evidence type="ECO:0000256" key="2">
    <source>
        <dbReference type="RuleBase" id="RU000461"/>
    </source>
</evidence>
<dbReference type="GO" id="GO:0004497">
    <property type="term" value="F:monooxygenase activity"/>
    <property type="evidence" value="ECO:0007669"/>
    <property type="project" value="UniProtKB-KW"/>
</dbReference>
<feature type="compositionally biased region" description="Basic residues" evidence="3">
    <location>
        <begin position="1"/>
        <end position="10"/>
    </location>
</feature>
<dbReference type="PANTHER" id="PTHR46696:SF1">
    <property type="entry name" value="CYTOCHROME P450 YJIB-RELATED"/>
    <property type="match status" value="1"/>
</dbReference>
<gene>
    <name evidence="4" type="primary">bioI</name>
    <name evidence="4" type="ORF">NCTC7915_00062</name>
</gene>
<dbReference type="Proteomes" id="UP000254118">
    <property type="component" value="Unassembled WGS sequence"/>
</dbReference>
<name>A0AA46GZF0_9MICO</name>
<keyword evidence="2" id="KW-0349">Heme</keyword>
<dbReference type="EMBL" id="UFYA01000001">
    <property type="protein sequence ID" value="STD03262.1"/>
    <property type="molecule type" value="Genomic_DNA"/>
</dbReference>
<keyword evidence="2 4" id="KW-0560">Oxidoreductase</keyword>
<dbReference type="Pfam" id="PF00067">
    <property type="entry name" value="p450"/>
    <property type="match status" value="1"/>
</dbReference>
<dbReference type="GO" id="GO:0020037">
    <property type="term" value="F:heme binding"/>
    <property type="evidence" value="ECO:0007669"/>
    <property type="project" value="InterPro"/>
</dbReference>
<reference evidence="4 5" key="1">
    <citation type="submission" date="2018-06" db="EMBL/GenBank/DDBJ databases">
        <authorList>
            <consortium name="Pathogen Informatics"/>
            <person name="Doyle S."/>
        </authorList>
    </citation>
    <scope>NUCLEOTIDE SEQUENCE [LARGE SCALE GENOMIC DNA]</scope>
    <source>
        <strain evidence="4 5">NCTC7915</strain>
    </source>
</reference>